<dbReference type="Pfam" id="PF00155">
    <property type="entry name" value="Aminotran_1_2"/>
    <property type="match status" value="1"/>
</dbReference>
<dbReference type="InterPro" id="IPR015421">
    <property type="entry name" value="PyrdxlP-dep_Trfase_major"/>
</dbReference>
<keyword evidence="8" id="KW-1185">Reference proteome</keyword>
<dbReference type="PROSITE" id="PS50949">
    <property type="entry name" value="HTH_GNTR"/>
    <property type="match status" value="1"/>
</dbReference>
<dbReference type="GO" id="GO:0008483">
    <property type="term" value="F:transaminase activity"/>
    <property type="evidence" value="ECO:0007669"/>
    <property type="project" value="UniProtKB-KW"/>
</dbReference>
<comment type="caution">
    <text evidence="7">The sequence shown here is derived from an EMBL/GenBank/DDBJ whole genome shotgun (WGS) entry which is preliminary data.</text>
</comment>
<dbReference type="PANTHER" id="PTHR46577:SF2">
    <property type="entry name" value="TRANSCRIPTIONAL REGULATORY PROTEIN"/>
    <property type="match status" value="1"/>
</dbReference>
<dbReference type="PANTHER" id="PTHR46577">
    <property type="entry name" value="HTH-TYPE TRANSCRIPTIONAL REGULATORY PROTEIN GABR"/>
    <property type="match status" value="1"/>
</dbReference>
<dbReference type="InterPro" id="IPR015424">
    <property type="entry name" value="PyrdxlP-dep_Trfase"/>
</dbReference>
<evidence type="ECO:0000256" key="3">
    <source>
        <dbReference type="ARBA" id="ARBA00023015"/>
    </source>
</evidence>
<dbReference type="InterPro" id="IPR036390">
    <property type="entry name" value="WH_DNA-bd_sf"/>
</dbReference>
<proteinExistence type="inferred from homology"/>
<dbReference type="InterPro" id="IPR004839">
    <property type="entry name" value="Aminotransferase_I/II_large"/>
</dbReference>
<dbReference type="EMBL" id="JBHSDY010000010">
    <property type="protein sequence ID" value="MFC4299303.1"/>
    <property type="molecule type" value="Genomic_DNA"/>
</dbReference>
<keyword evidence="4" id="KW-0238">DNA-binding</keyword>
<evidence type="ECO:0000256" key="4">
    <source>
        <dbReference type="ARBA" id="ARBA00023125"/>
    </source>
</evidence>
<dbReference type="Pfam" id="PF00392">
    <property type="entry name" value="GntR"/>
    <property type="match status" value="1"/>
</dbReference>
<dbReference type="InterPro" id="IPR036388">
    <property type="entry name" value="WH-like_DNA-bd_sf"/>
</dbReference>
<dbReference type="InterPro" id="IPR015422">
    <property type="entry name" value="PyrdxlP-dep_Trfase_small"/>
</dbReference>
<keyword evidence="2" id="KW-0663">Pyridoxal phosphate</keyword>
<dbReference type="CDD" id="cd00609">
    <property type="entry name" value="AAT_like"/>
    <property type="match status" value="1"/>
</dbReference>
<dbReference type="RefSeq" id="WP_376813847.1">
    <property type="nucleotide sequence ID" value="NZ_JBHSDY010000010.1"/>
</dbReference>
<dbReference type="InterPro" id="IPR051446">
    <property type="entry name" value="HTH_trans_reg/aminotransferase"/>
</dbReference>
<dbReference type="InterPro" id="IPR000524">
    <property type="entry name" value="Tscrpt_reg_HTH_GntR"/>
</dbReference>
<reference evidence="8" key="1">
    <citation type="journal article" date="2019" name="Int. J. Syst. Evol. Microbiol.">
        <title>The Global Catalogue of Microorganisms (GCM) 10K type strain sequencing project: providing services to taxonomists for standard genome sequencing and annotation.</title>
        <authorList>
            <consortium name="The Broad Institute Genomics Platform"/>
            <consortium name="The Broad Institute Genome Sequencing Center for Infectious Disease"/>
            <person name="Wu L."/>
            <person name="Ma J."/>
        </authorList>
    </citation>
    <scope>NUCLEOTIDE SEQUENCE [LARGE SCALE GENOMIC DNA]</scope>
    <source>
        <strain evidence="8">CGMCC 1.19029</strain>
    </source>
</reference>
<evidence type="ECO:0000313" key="7">
    <source>
        <dbReference type="EMBL" id="MFC4299303.1"/>
    </source>
</evidence>
<dbReference type="Gene3D" id="3.90.1150.10">
    <property type="entry name" value="Aspartate Aminotransferase, domain 1"/>
    <property type="match status" value="1"/>
</dbReference>
<comment type="similarity">
    <text evidence="1">In the C-terminal section; belongs to the class-I pyridoxal-phosphate-dependent aminotransferase family.</text>
</comment>
<protein>
    <submittedName>
        <fullName evidence="7">PLP-dependent aminotransferase family protein</fullName>
    </submittedName>
</protein>
<dbReference type="Gene3D" id="3.40.640.10">
    <property type="entry name" value="Type I PLP-dependent aspartate aminotransferase-like (Major domain)"/>
    <property type="match status" value="1"/>
</dbReference>
<name>A0ABV8S1I8_9BURK</name>
<feature type="domain" description="HTH gntR-type" evidence="6">
    <location>
        <begin position="1"/>
        <end position="69"/>
    </location>
</feature>
<sequence length="476" mass="52416">MTRYMAIVESFTESIRHGVLRPGDPLPSVRKAAEQLKVSKGTVVQAYSVLEAHYLIEARPQSGFYVRAHAPGATRLPSAGLTRPTVVRSDTPDRMRTTLGDLVGARITSLGSSFVNPSLFPIQSLNQALRASSRQNDYSRTLVDLQLGLPALRRAIAQRYLKLGYAVPMDEIIITCGGMEAISLSLQAVTRPGDLVLIDSPMFFSGLQLLKQLGLGALEMPTDPESGLDLDLLDETLSNHQVAACLLMPTCQNPLGFSMPESKKRQLVDVLRRHGVPLVENDVYAELQFDQQKTRAAKAFDTEGMVLHCGSFTKCLAPGFKIGWVAAGRHREAIANRKFATTLGTSIPPQAAIAHYLLHHAYDRHLRSLRQFLQARVHQMTHALSSYFPAGTSISRPQGGHVLWVEMPSEVDSFKLFELAASHDIGIAPGPIFSAHQQYTNYIRLNCSHPWSDSLDKTLQWLGRTVSQMSKGKTPS</sequence>
<dbReference type="Proteomes" id="UP001595756">
    <property type="component" value="Unassembled WGS sequence"/>
</dbReference>
<evidence type="ECO:0000256" key="2">
    <source>
        <dbReference type="ARBA" id="ARBA00022898"/>
    </source>
</evidence>
<gene>
    <name evidence="7" type="ORF">ACFO0J_14765</name>
</gene>
<evidence type="ECO:0000256" key="1">
    <source>
        <dbReference type="ARBA" id="ARBA00005384"/>
    </source>
</evidence>
<keyword evidence="3" id="KW-0805">Transcription regulation</keyword>
<keyword evidence="7" id="KW-0032">Aminotransferase</keyword>
<dbReference type="SUPFAM" id="SSF46785">
    <property type="entry name" value="Winged helix' DNA-binding domain"/>
    <property type="match status" value="1"/>
</dbReference>
<keyword evidence="5" id="KW-0804">Transcription</keyword>
<evidence type="ECO:0000256" key="5">
    <source>
        <dbReference type="ARBA" id="ARBA00023163"/>
    </source>
</evidence>
<dbReference type="Gene3D" id="1.10.10.10">
    <property type="entry name" value="Winged helix-like DNA-binding domain superfamily/Winged helix DNA-binding domain"/>
    <property type="match status" value="1"/>
</dbReference>
<dbReference type="CDD" id="cd07377">
    <property type="entry name" value="WHTH_GntR"/>
    <property type="match status" value="1"/>
</dbReference>
<dbReference type="SUPFAM" id="SSF53383">
    <property type="entry name" value="PLP-dependent transferases"/>
    <property type="match status" value="1"/>
</dbReference>
<evidence type="ECO:0000259" key="6">
    <source>
        <dbReference type="PROSITE" id="PS50949"/>
    </source>
</evidence>
<dbReference type="SMART" id="SM00345">
    <property type="entry name" value="HTH_GNTR"/>
    <property type="match status" value="1"/>
</dbReference>
<accession>A0ABV8S1I8</accession>
<evidence type="ECO:0000313" key="8">
    <source>
        <dbReference type="Proteomes" id="UP001595756"/>
    </source>
</evidence>
<organism evidence="7 8">
    <name type="scientific">Castellaniella hirudinis</name>
    <dbReference type="NCBI Taxonomy" id="1144617"/>
    <lineage>
        <taxon>Bacteria</taxon>
        <taxon>Pseudomonadati</taxon>
        <taxon>Pseudomonadota</taxon>
        <taxon>Betaproteobacteria</taxon>
        <taxon>Burkholderiales</taxon>
        <taxon>Alcaligenaceae</taxon>
        <taxon>Castellaniella</taxon>
    </lineage>
</organism>
<keyword evidence="7" id="KW-0808">Transferase</keyword>